<evidence type="ECO:0000256" key="5">
    <source>
        <dbReference type="ARBA" id="ARBA00022723"/>
    </source>
</evidence>
<comment type="cofactor">
    <cofactor evidence="11">
        <name>[2Fe-2S] cluster</name>
        <dbReference type="ChEBI" id="CHEBI:190135"/>
    </cofactor>
    <text evidence="11">Binds 1 [2Fe-2S] cluster per subunit.</text>
</comment>
<proteinExistence type="inferred from homology"/>
<dbReference type="Gene3D" id="2.40.30.10">
    <property type="entry name" value="Translation factors"/>
    <property type="match status" value="1"/>
</dbReference>
<dbReference type="InterPro" id="IPR019480">
    <property type="entry name" value="Dihydroorotate_DH_Fe-S-bd"/>
</dbReference>
<keyword evidence="5 11" id="KW-0479">Metal-binding</keyword>
<dbReference type="InterPro" id="IPR037117">
    <property type="entry name" value="Dihydroorotate_DH_ele_sf"/>
</dbReference>
<dbReference type="SUPFAM" id="SSF63380">
    <property type="entry name" value="Riboflavin synthase domain-like"/>
    <property type="match status" value="1"/>
</dbReference>
<keyword evidence="2" id="KW-0813">Transport</keyword>
<evidence type="ECO:0000313" key="13">
    <source>
        <dbReference type="EMBL" id="HEM67308.1"/>
    </source>
</evidence>
<feature type="domain" description="FAD-binding FR-type" evidence="12">
    <location>
        <begin position="15"/>
        <end position="114"/>
    </location>
</feature>
<keyword evidence="9 11" id="KW-0411">Iron-sulfur</keyword>
<dbReference type="PRINTS" id="PR00406">
    <property type="entry name" value="CYTB5RDTASE"/>
</dbReference>
<dbReference type="InterPro" id="IPR012165">
    <property type="entry name" value="Cyt_c3_hydrogenase_gsu"/>
</dbReference>
<keyword evidence="3" id="KW-0285">Flavoprotein</keyword>
<evidence type="ECO:0000256" key="11">
    <source>
        <dbReference type="PIRSR" id="PIRSR006816-2"/>
    </source>
</evidence>
<dbReference type="PRINTS" id="PR00371">
    <property type="entry name" value="FPNCR"/>
</dbReference>
<keyword evidence="6" id="KW-0274">FAD</keyword>
<keyword evidence="4 11" id="KW-0001">2Fe-2S</keyword>
<evidence type="ECO:0000256" key="1">
    <source>
        <dbReference type="ARBA" id="ARBA00006422"/>
    </source>
</evidence>
<dbReference type="InterPro" id="IPR017938">
    <property type="entry name" value="Riboflavin_synthase-like_b-brl"/>
</dbReference>
<dbReference type="PROSITE" id="PS51384">
    <property type="entry name" value="FAD_FR"/>
    <property type="match status" value="1"/>
</dbReference>
<dbReference type="Gene3D" id="2.10.240.10">
    <property type="entry name" value="Dihydroorotate dehydrogenase, electron transfer subunit"/>
    <property type="match status" value="1"/>
</dbReference>
<dbReference type="SUPFAM" id="SSF52343">
    <property type="entry name" value="Ferredoxin reductase-like, C-terminal NADP-linked domain"/>
    <property type="match status" value="1"/>
</dbReference>
<dbReference type="InterPro" id="IPR039261">
    <property type="entry name" value="FNR_nucleotide-bd"/>
</dbReference>
<dbReference type="PANTHER" id="PTHR43513">
    <property type="entry name" value="DIHYDROOROTATE DEHYDROGENASE B (NAD(+)), ELECTRON TRANSFER SUBUNIT"/>
    <property type="match status" value="1"/>
</dbReference>
<dbReference type="InterPro" id="IPR017927">
    <property type="entry name" value="FAD-bd_FR_type"/>
</dbReference>
<dbReference type="GO" id="GO:0050660">
    <property type="term" value="F:flavin adenine dinucleotide binding"/>
    <property type="evidence" value="ECO:0007669"/>
    <property type="project" value="InterPro"/>
</dbReference>
<accession>A0A7J2U3A1</accession>
<comment type="cofactor">
    <cofactor evidence="10">
        <name>[2Fe-2S] cluster</name>
        <dbReference type="ChEBI" id="CHEBI:190135"/>
    </cofactor>
</comment>
<dbReference type="Pfam" id="PF10418">
    <property type="entry name" value="DHODB_Fe-S_bind"/>
    <property type="match status" value="1"/>
</dbReference>
<dbReference type="Gene3D" id="3.40.50.80">
    <property type="entry name" value="Nucleotide-binding domain of ferredoxin-NADP reductase (FNR) module"/>
    <property type="match status" value="1"/>
</dbReference>
<gene>
    <name evidence="13" type="ORF">ENO26_07085</name>
</gene>
<evidence type="ECO:0000256" key="7">
    <source>
        <dbReference type="ARBA" id="ARBA00022982"/>
    </source>
</evidence>
<feature type="binding site" evidence="11">
    <location>
        <position position="250"/>
    </location>
    <ligand>
        <name>[2Fe-2S] cluster</name>
        <dbReference type="ChEBI" id="CHEBI:190135"/>
    </ligand>
</feature>
<evidence type="ECO:0000256" key="10">
    <source>
        <dbReference type="ARBA" id="ARBA00034078"/>
    </source>
</evidence>
<dbReference type="AlphaFoldDB" id="A0A7J2U3A1"/>
<dbReference type="InterPro" id="IPR050353">
    <property type="entry name" value="PyrK_electron_transfer"/>
</dbReference>
<evidence type="ECO:0000256" key="4">
    <source>
        <dbReference type="ARBA" id="ARBA00022714"/>
    </source>
</evidence>
<dbReference type="EMBL" id="DSEU01000046">
    <property type="protein sequence ID" value="HEM67308.1"/>
    <property type="molecule type" value="Genomic_DNA"/>
</dbReference>
<evidence type="ECO:0000256" key="3">
    <source>
        <dbReference type="ARBA" id="ARBA00022630"/>
    </source>
</evidence>
<keyword evidence="8 11" id="KW-0408">Iron</keyword>
<feature type="binding site" evidence="11">
    <location>
        <position position="266"/>
    </location>
    <ligand>
        <name>[2Fe-2S] cluster</name>
        <dbReference type="ChEBI" id="CHEBI:190135"/>
    </ligand>
</feature>
<protein>
    <submittedName>
        <fullName evidence="13">Ni/Fe hydrogenase subunit gamma</fullName>
    </submittedName>
</protein>
<keyword evidence="7" id="KW-0249">Electron transport</keyword>
<evidence type="ECO:0000256" key="9">
    <source>
        <dbReference type="ARBA" id="ARBA00023014"/>
    </source>
</evidence>
<dbReference type="InterPro" id="IPR001709">
    <property type="entry name" value="Flavoprot_Pyr_Nucl_cyt_Rdtase"/>
</dbReference>
<dbReference type="GO" id="GO:0046872">
    <property type="term" value="F:metal ion binding"/>
    <property type="evidence" value="ECO:0007669"/>
    <property type="project" value="UniProtKB-KW"/>
</dbReference>
<evidence type="ECO:0000259" key="12">
    <source>
        <dbReference type="PROSITE" id="PS51384"/>
    </source>
</evidence>
<evidence type="ECO:0000256" key="8">
    <source>
        <dbReference type="ARBA" id="ARBA00023004"/>
    </source>
</evidence>
<dbReference type="GO" id="GO:0051537">
    <property type="term" value="F:2 iron, 2 sulfur cluster binding"/>
    <property type="evidence" value="ECO:0007669"/>
    <property type="project" value="UniProtKB-KW"/>
</dbReference>
<reference evidence="13" key="1">
    <citation type="journal article" date="2020" name="mSystems">
        <title>Genome- and Community-Level Interaction Insights into Carbon Utilization and Element Cycling Functions of Hydrothermarchaeota in Hydrothermal Sediment.</title>
        <authorList>
            <person name="Zhou Z."/>
            <person name="Liu Y."/>
            <person name="Xu W."/>
            <person name="Pan J."/>
            <person name="Luo Z.H."/>
            <person name="Li M."/>
        </authorList>
    </citation>
    <scope>NUCLEOTIDE SEQUENCE [LARGE SCALE GENOMIC DNA]</scope>
    <source>
        <strain evidence="13">SpSt-125</strain>
    </source>
</reference>
<sequence length="286" mass="32002">MKVELQKGNYTANPFVFRKAVVVNKVEEAPGIYTYSLKFDGGFKILPGQFNMLYVYGLGEVPISLSNLPIFRNGYTLLEHTVRVMGAVTKAITLGLGIGSFIGIRGPYGNGWPLKDAEGRDITIVGGGIGIAPLRPIIKYVEREREKFGRMNILLGARTPRDMPYKYELDKYGAILNTKLLLSSDTPADGWVHHVGFVTDLINNIDVNIKNSVVFVCGPEVMMRVAVKKLLGRGFRKEDIYLSLERRMRCGIGVCGTCQFGHYFVCRDGPVFRYSDIEDYLWVEGI</sequence>
<dbReference type="InterPro" id="IPR001433">
    <property type="entry name" value="OxRdtase_FAD/NAD-bd"/>
</dbReference>
<organism evidence="13">
    <name type="scientific">Ignisphaera aggregans</name>
    <dbReference type="NCBI Taxonomy" id="334771"/>
    <lineage>
        <taxon>Archaea</taxon>
        <taxon>Thermoproteota</taxon>
        <taxon>Thermoprotei</taxon>
        <taxon>Desulfurococcales</taxon>
        <taxon>Desulfurococcaceae</taxon>
        <taxon>Ignisphaera</taxon>
    </lineage>
</organism>
<evidence type="ECO:0000256" key="2">
    <source>
        <dbReference type="ARBA" id="ARBA00022448"/>
    </source>
</evidence>
<dbReference type="PIRSF" id="PIRSF006816">
    <property type="entry name" value="Cyc3_hyd_g"/>
    <property type="match status" value="1"/>
</dbReference>
<feature type="binding site" evidence="11">
    <location>
        <position position="258"/>
    </location>
    <ligand>
        <name>[2Fe-2S] cluster</name>
        <dbReference type="ChEBI" id="CHEBI:190135"/>
    </ligand>
</feature>
<dbReference type="GO" id="GO:0006221">
    <property type="term" value="P:pyrimidine nucleotide biosynthetic process"/>
    <property type="evidence" value="ECO:0007669"/>
    <property type="project" value="InterPro"/>
</dbReference>
<feature type="binding site" evidence="11">
    <location>
        <position position="255"/>
    </location>
    <ligand>
        <name>[2Fe-2S] cluster</name>
        <dbReference type="ChEBI" id="CHEBI:190135"/>
    </ligand>
</feature>
<comment type="similarity">
    <text evidence="1">Belongs to the PyrK family.</text>
</comment>
<dbReference type="CDD" id="cd06221">
    <property type="entry name" value="sulfite_reductase_like"/>
    <property type="match status" value="1"/>
</dbReference>
<comment type="caution">
    <text evidence="13">The sequence shown here is derived from an EMBL/GenBank/DDBJ whole genome shotgun (WGS) entry which is preliminary data.</text>
</comment>
<dbReference type="GO" id="GO:0016491">
    <property type="term" value="F:oxidoreductase activity"/>
    <property type="evidence" value="ECO:0007669"/>
    <property type="project" value="InterPro"/>
</dbReference>
<name>A0A7J2U3A1_9CREN</name>
<evidence type="ECO:0000256" key="6">
    <source>
        <dbReference type="ARBA" id="ARBA00022827"/>
    </source>
</evidence>
<dbReference type="PANTHER" id="PTHR43513:SF3">
    <property type="entry name" value="DIHYDROOROTATE DEHYDROGENASE B (NAD(+)), ELECTRON TRANSFER SUBUNIT-RELATED"/>
    <property type="match status" value="1"/>
</dbReference>
<dbReference type="Pfam" id="PF00175">
    <property type="entry name" value="NAD_binding_1"/>
    <property type="match status" value="1"/>
</dbReference>